<keyword evidence="1" id="KW-0812">Transmembrane</keyword>
<dbReference type="RefSeq" id="WP_182183630.1">
    <property type="nucleotide sequence ID" value="NZ_CP050530.1"/>
</dbReference>
<evidence type="ECO:0000313" key="3">
    <source>
        <dbReference type="Proteomes" id="UP000515596"/>
    </source>
</evidence>
<dbReference type="EMBL" id="CP050530">
    <property type="protein sequence ID" value="QMV46734.1"/>
    <property type="molecule type" value="Genomic_DNA"/>
</dbReference>
<protein>
    <submittedName>
        <fullName evidence="2">Uncharacterized protein</fullName>
    </submittedName>
</protein>
<evidence type="ECO:0000256" key="1">
    <source>
        <dbReference type="SAM" id="Phobius"/>
    </source>
</evidence>
<keyword evidence="1" id="KW-0472">Membrane</keyword>
<sequence length="56" mass="6564">MMKVRLNLKKRLKQRFVIFTLLINALFVSYFLIRHTGNTSNQIIAKEINIGADNEK</sequence>
<proteinExistence type="predicted"/>
<gene>
    <name evidence="2" type="ORF">HC356_01000</name>
</gene>
<keyword evidence="1" id="KW-1133">Transmembrane helix</keyword>
<accession>A0A7G5CC00</accession>
<dbReference type="AlphaFoldDB" id="A0A7G5CC00"/>
<dbReference type="Proteomes" id="UP000515596">
    <property type="component" value="Chromosome"/>
</dbReference>
<name>A0A7G5CC00_WOLPI</name>
<organism evidence="2 3">
    <name type="scientific">Wolbachia pipientis</name>
    <dbReference type="NCBI Taxonomy" id="955"/>
    <lineage>
        <taxon>Bacteria</taxon>
        <taxon>Pseudomonadati</taxon>
        <taxon>Pseudomonadota</taxon>
        <taxon>Alphaproteobacteria</taxon>
        <taxon>Rickettsiales</taxon>
        <taxon>Anaplasmataceae</taxon>
        <taxon>Wolbachieae</taxon>
        <taxon>Wolbachia</taxon>
    </lineage>
</organism>
<feature type="transmembrane region" description="Helical" evidence="1">
    <location>
        <begin position="12"/>
        <end position="33"/>
    </location>
</feature>
<reference evidence="2 3" key="1">
    <citation type="journal article" date="2020" name="Mol. Biol. Evol.">
        <title>Life and death of selfish genes: comparative genomics reveals the dynamic evolution of cytoplasmic incompatibility.</title>
        <authorList>
            <person name="Martinez J."/>
            <person name="Klasson L."/>
            <person name="Welch J."/>
            <person name="Jiggins F.M."/>
        </authorList>
    </citation>
    <scope>NUCLEOTIDE SEQUENCE [LARGE SCALE GENOMIC DNA]</scope>
    <source>
        <strain evidence="2">WNik</strain>
    </source>
</reference>
<evidence type="ECO:0000313" key="2">
    <source>
        <dbReference type="EMBL" id="QMV46734.1"/>
    </source>
</evidence>